<keyword evidence="3" id="KW-1185">Reference proteome</keyword>
<dbReference type="Proteomes" id="UP001164727">
    <property type="component" value="Chromosome"/>
</dbReference>
<keyword evidence="1" id="KW-0812">Transmembrane</keyword>
<proteinExistence type="predicted"/>
<sequence>MFINKLLIFLIGLILGFFLGAIIYELALSEIVKPKTWELKILPKIPQKETVKYQIFYKWIHYIQIITRKINEWITNINKK</sequence>
<protein>
    <submittedName>
        <fullName evidence="2">Uncharacterized protein</fullName>
    </submittedName>
</protein>
<keyword evidence="1" id="KW-1133">Transmembrane helix</keyword>
<organism evidence="2 3">
    <name type="scientific">Candidatus Phytoplasma rubi</name>
    <dbReference type="NCBI Taxonomy" id="399025"/>
    <lineage>
        <taxon>Bacteria</taxon>
        <taxon>Bacillati</taxon>
        <taxon>Mycoplasmatota</taxon>
        <taxon>Mollicutes</taxon>
        <taxon>Acholeplasmatales</taxon>
        <taxon>Acholeplasmataceae</taxon>
        <taxon>Candidatus Phytoplasma</taxon>
        <taxon>16SrV (Elm yellows group)</taxon>
    </lineage>
</organism>
<accession>A0ABY7BSL6</accession>
<evidence type="ECO:0000313" key="2">
    <source>
        <dbReference type="EMBL" id="WAN63600.1"/>
    </source>
</evidence>
<evidence type="ECO:0000313" key="3">
    <source>
        <dbReference type="Proteomes" id="UP001164727"/>
    </source>
</evidence>
<dbReference type="EMBL" id="CP114006">
    <property type="protein sequence ID" value="WAN63600.1"/>
    <property type="molecule type" value="Genomic_DNA"/>
</dbReference>
<keyword evidence="1" id="KW-0472">Membrane</keyword>
<evidence type="ECO:0000256" key="1">
    <source>
        <dbReference type="SAM" id="Phobius"/>
    </source>
</evidence>
<reference evidence="2 3" key="1">
    <citation type="journal article" date="2023" name="Microbiol. Resour. Announc.">
        <title>Complete Genome of 'Candidatus Phytoplasma rubi' RS, a Phytopathogenic Bacterium Associated with Rubus Stunt Disease.</title>
        <authorList>
            <person name="Duckeck D."/>
            <person name="Zubert C."/>
            <person name="Bohm J.W."/>
            <person name="Carminati G."/>
            <person name="Schneider B."/>
            <person name="Kube M."/>
        </authorList>
    </citation>
    <scope>NUCLEOTIDE SEQUENCE [LARGE SCALE GENOMIC DNA]</scope>
    <source>
        <strain evidence="2 3">RS</strain>
    </source>
</reference>
<gene>
    <name evidence="2" type="ORF">RS022_07790</name>
</gene>
<name>A0ABY7BSL6_9MOLU</name>
<feature type="transmembrane region" description="Helical" evidence="1">
    <location>
        <begin position="6"/>
        <end position="27"/>
    </location>
</feature>